<keyword evidence="4 9" id="KW-0812">Transmembrane</keyword>
<dbReference type="InterPro" id="IPR026571">
    <property type="entry name" value="Tmem186"/>
</dbReference>
<name>A0AAU9XV37_9CNID</name>
<evidence type="ECO:0000256" key="5">
    <source>
        <dbReference type="ARBA" id="ARBA00022792"/>
    </source>
</evidence>
<dbReference type="InterPro" id="IPR045325">
    <property type="entry name" value="TMEM70/TMEM186/TMEM223"/>
</dbReference>
<dbReference type="PANTHER" id="PTHR13603:SF1">
    <property type="entry name" value="TRANSMEMBRANE PROTEIN 186"/>
    <property type="match status" value="1"/>
</dbReference>
<keyword evidence="6 9" id="KW-1133">Transmembrane helix</keyword>
<dbReference type="EMBL" id="CALNXJ010000068">
    <property type="protein sequence ID" value="CAH3158732.1"/>
    <property type="molecule type" value="Genomic_DNA"/>
</dbReference>
<evidence type="ECO:0000256" key="3">
    <source>
        <dbReference type="ARBA" id="ARBA00014604"/>
    </source>
</evidence>
<evidence type="ECO:0000313" key="11">
    <source>
        <dbReference type="Proteomes" id="UP001159428"/>
    </source>
</evidence>
<evidence type="ECO:0000256" key="1">
    <source>
        <dbReference type="ARBA" id="ARBA00004448"/>
    </source>
</evidence>
<feature type="transmembrane region" description="Helical" evidence="9">
    <location>
        <begin position="90"/>
        <end position="108"/>
    </location>
</feature>
<keyword evidence="8 9" id="KW-0472">Membrane</keyword>
<keyword evidence="11" id="KW-1185">Reference proteome</keyword>
<evidence type="ECO:0000256" key="2">
    <source>
        <dbReference type="ARBA" id="ARBA00007020"/>
    </source>
</evidence>
<keyword evidence="7" id="KW-0496">Mitochondrion</keyword>
<accession>A0AAU9XV37</accession>
<evidence type="ECO:0000256" key="4">
    <source>
        <dbReference type="ARBA" id="ARBA00022692"/>
    </source>
</evidence>
<gene>
    <name evidence="10" type="ORF">PMEA_00030624</name>
</gene>
<proteinExistence type="inferred from homology"/>
<dbReference type="GO" id="GO:0005743">
    <property type="term" value="C:mitochondrial inner membrane"/>
    <property type="evidence" value="ECO:0007669"/>
    <property type="project" value="UniProtKB-SubCell"/>
</dbReference>
<evidence type="ECO:0000256" key="6">
    <source>
        <dbReference type="ARBA" id="ARBA00022989"/>
    </source>
</evidence>
<comment type="similarity">
    <text evidence="2">Belongs to the TMEM186 family.</text>
</comment>
<comment type="caution">
    <text evidence="10">The sequence shown here is derived from an EMBL/GenBank/DDBJ whole genome shotgun (WGS) entry which is preliminary data.</text>
</comment>
<dbReference type="PANTHER" id="PTHR13603">
    <property type="entry name" value="TRANSMEMBRANE PROTEIN 186"/>
    <property type="match status" value="1"/>
</dbReference>
<sequence>MSLGIMSSFSSSTLRFCKGYFLWRRIPLHYSTNVLFLRKIFISTSSAVNRFCQPEGKHYVSPQNITPNDNQVLYRFKWMKHIRFISRLKILHVALMTSFTCPITYWYLCGDISLNSFICAVTGATGTTAGFVALSYFFRRIIGELSFHEATQQVTISSLTFWGNRRNRTFHLESFVPISDSGIDLNNFFHTLEVYGCKDNRKESYLLNFRHCKIFDGKFFTVTGLPKDIIGQGESAFSPKNVSR</sequence>
<feature type="transmembrane region" description="Helical" evidence="9">
    <location>
        <begin position="114"/>
        <end position="138"/>
    </location>
</feature>
<protein>
    <recommendedName>
        <fullName evidence="3">Transmembrane protein 186</fullName>
    </recommendedName>
</protein>
<keyword evidence="5" id="KW-0999">Mitochondrion inner membrane</keyword>
<dbReference type="Proteomes" id="UP001159428">
    <property type="component" value="Unassembled WGS sequence"/>
</dbReference>
<evidence type="ECO:0000313" key="10">
    <source>
        <dbReference type="EMBL" id="CAH3158732.1"/>
    </source>
</evidence>
<organism evidence="10 11">
    <name type="scientific">Pocillopora meandrina</name>
    <dbReference type="NCBI Taxonomy" id="46732"/>
    <lineage>
        <taxon>Eukaryota</taxon>
        <taxon>Metazoa</taxon>
        <taxon>Cnidaria</taxon>
        <taxon>Anthozoa</taxon>
        <taxon>Hexacorallia</taxon>
        <taxon>Scleractinia</taxon>
        <taxon>Astrocoeniina</taxon>
        <taxon>Pocilloporidae</taxon>
        <taxon>Pocillopora</taxon>
    </lineage>
</organism>
<dbReference type="AlphaFoldDB" id="A0AAU9XV37"/>
<evidence type="ECO:0000256" key="7">
    <source>
        <dbReference type="ARBA" id="ARBA00023128"/>
    </source>
</evidence>
<evidence type="ECO:0000256" key="8">
    <source>
        <dbReference type="ARBA" id="ARBA00023136"/>
    </source>
</evidence>
<evidence type="ECO:0000256" key="9">
    <source>
        <dbReference type="SAM" id="Phobius"/>
    </source>
</evidence>
<comment type="subcellular location">
    <subcellularLocation>
        <location evidence="1">Mitochondrion inner membrane</location>
        <topology evidence="1">Multi-pass membrane protein</topology>
    </subcellularLocation>
</comment>
<reference evidence="10 11" key="1">
    <citation type="submission" date="2022-05" db="EMBL/GenBank/DDBJ databases">
        <authorList>
            <consortium name="Genoscope - CEA"/>
            <person name="William W."/>
        </authorList>
    </citation>
    <scope>NUCLEOTIDE SEQUENCE [LARGE SCALE GENOMIC DNA]</scope>
</reference>
<dbReference type="Pfam" id="PF06979">
    <property type="entry name" value="TMEM70"/>
    <property type="match status" value="1"/>
</dbReference>